<feature type="chain" id="PRO_5012631812" description="Transcobalamin-like C-terminal domain-containing protein" evidence="2">
    <location>
        <begin position="25"/>
        <end position="369"/>
    </location>
</feature>
<dbReference type="Pfam" id="PF14478">
    <property type="entry name" value="DUF4430"/>
    <property type="match status" value="2"/>
</dbReference>
<feature type="domain" description="Transcobalamin-like C-terminal" evidence="3">
    <location>
        <begin position="60"/>
        <end position="141"/>
    </location>
</feature>
<dbReference type="GO" id="GO:0031419">
    <property type="term" value="F:cobalamin binding"/>
    <property type="evidence" value="ECO:0007669"/>
    <property type="project" value="TreeGrafter"/>
</dbReference>
<dbReference type="GO" id="GO:0015889">
    <property type="term" value="P:cobalamin transport"/>
    <property type="evidence" value="ECO:0007669"/>
    <property type="project" value="TreeGrafter"/>
</dbReference>
<dbReference type="OrthoDB" id="6084164at2759"/>
<dbReference type="GO" id="GO:0005615">
    <property type="term" value="C:extracellular space"/>
    <property type="evidence" value="ECO:0007669"/>
    <property type="project" value="TreeGrafter"/>
</dbReference>
<feature type="domain" description="Transcobalamin-like C-terminal" evidence="3">
    <location>
        <begin position="276"/>
        <end position="357"/>
    </location>
</feature>
<evidence type="ECO:0000313" key="5">
    <source>
        <dbReference type="Proteomes" id="UP000225706"/>
    </source>
</evidence>
<gene>
    <name evidence="4" type="ORF">AWC38_SpisGene11560</name>
</gene>
<organism evidence="4 5">
    <name type="scientific">Stylophora pistillata</name>
    <name type="common">Smooth cauliflower coral</name>
    <dbReference type="NCBI Taxonomy" id="50429"/>
    <lineage>
        <taxon>Eukaryota</taxon>
        <taxon>Metazoa</taxon>
        <taxon>Cnidaria</taxon>
        <taxon>Anthozoa</taxon>
        <taxon>Hexacorallia</taxon>
        <taxon>Scleractinia</taxon>
        <taxon>Astrocoeniina</taxon>
        <taxon>Pocilloporidae</taxon>
        <taxon>Stylophora</taxon>
    </lineage>
</organism>
<dbReference type="EMBL" id="LSMT01000194">
    <property type="protein sequence ID" value="PFX23851.1"/>
    <property type="molecule type" value="Genomic_DNA"/>
</dbReference>
<feature type="compositionally biased region" description="Polar residues" evidence="1">
    <location>
        <begin position="146"/>
        <end position="157"/>
    </location>
</feature>
<name>A0A2B4S1R7_STYPI</name>
<reference evidence="5" key="1">
    <citation type="journal article" date="2017" name="bioRxiv">
        <title>Comparative analysis of the genomes of Stylophora pistillata and Acropora digitifera provides evidence for extensive differences between species of corals.</title>
        <authorList>
            <person name="Voolstra C.R."/>
            <person name="Li Y."/>
            <person name="Liew Y.J."/>
            <person name="Baumgarten S."/>
            <person name="Zoccola D."/>
            <person name="Flot J.-F."/>
            <person name="Tambutte S."/>
            <person name="Allemand D."/>
            <person name="Aranda M."/>
        </authorList>
    </citation>
    <scope>NUCLEOTIDE SEQUENCE [LARGE SCALE GENOMIC DNA]</scope>
</reference>
<dbReference type="InterPro" id="IPR027954">
    <property type="entry name" value="Transcobalamin-like_C"/>
</dbReference>
<evidence type="ECO:0000256" key="1">
    <source>
        <dbReference type="SAM" id="MobiDB-lite"/>
    </source>
</evidence>
<evidence type="ECO:0000259" key="3">
    <source>
        <dbReference type="Pfam" id="PF14478"/>
    </source>
</evidence>
<keyword evidence="5" id="KW-1185">Reference proteome</keyword>
<feature type="region of interest" description="Disordered" evidence="1">
    <location>
        <begin position="146"/>
        <end position="166"/>
    </location>
</feature>
<dbReference type="Proteomes" id="UP000225706">
    <property type="component" value="Unassembled WGS sequence"/>
</dbReference>
<protein>
    <recommendedName>
        <fullName evidence="3">Transcobalamin-like C-terminal domain-containing protein</fullName>
    </recommendedName>
</protein>
<dbReference type="Gene3D" id="2.170.130.30">
    <property type="match status" value="3"/>
</dbReference>
<feature type="signal peptide" evidence="2">
    <location>
        <begin position="1"/>
        <end position="24"/>
    </location>
</feature>
<sequence>MSFTAWISLSLFFAITGTIPASMAKSIPTSEITVTLKLDWNVTDVPKPIPASYTTKVPNGTFLIDIMNKAADNEKEGPFDKYKSTYYSVMGYFITSINGTENNPDKSSYWMIYDEQTGASLRCGVSSYLPSNDSTTLFRFTKLPSDSSHGNNASTSGRCKKHSNLPTPSSAITITIGMDWNPEVIKKPVPPPYSTKVASGTTLREIINKAADKNPKGPFNKYTSTYYGGQGHFITSMNGAKENEMDMITVTIAQDWDVTIVDKPIPAPYTTQVPQGTILVDIMKKAADEDPQGSFNKYSTTYYGGLGDFVIAMDGIQEDPAHKRYWLIKDKESGHLTPTGIDQYQPKNGSTTVFTYETGASHYERLTRA</sequence>
<proteinExistence type="predicted"/>
<comment type="caution">
    <text evidence="4">The sequence shown here is derived from an EMBL/GenBank/DDBJ whole genome shotgun (WGS) entry which is preliminary data.</text>
</comment>
<dbReference type="PANTHER" id="PTHR10559:SF18">
    <property type="entry name" value="TRANSCOBALAMIN II"/>
    <property type="match status" value="1"/>
</dbReference>
<evidence type="ECO:0000256" key="2">
    <source>
        <dbReference type="SAM" id="SignalP"/>
    </source>
</evidence>
<accession>A0A2B4S1R7</accession>
<dbReference type="AlphaFoldDB" id="A0A2B4S1R7"/>
<evidence type="ECO:0000313" key="4">
    <source>
        <dbReference type="EMBL" id="PFX23851.1"/>
    </source>
</evidence>
<dbReference type="InterPro" id="IPR051588">
    <property type="entry name" value="Cobalamin_Transport"/>
</dbReference>
<dbReference type="PANTHER" id="PTHR10559">
    <property type="entry name" value="TRANSCOBALAMIN-1/GASTRIC INTRINSIC FACTOR"/>
    <property type="match status" value="1"/>
</dbReference>
<keyword evidence="2" id="KW-0732">Signal</keyword>